<organism evidence="3 4">
    <name type="scientific">Scleroderma citrinum Foug A</name>
    <dbReference type="NCBI Taxonomy" id="1036808"/>
    <lineage>
        <taxon>Eukaryota</taxon>
        <taxon>Fungi</taxon>
        <taxon>Dikarya</taxon>
        <taxon>Basidiomycota</taxon>
        <taxon>Agaricomycotina</taxon>
        <taxon>Agaricomycetes</taxon>
        <taxon>Agaricomycetidae</taxon>
        <taxon>Boletales</taxon>
        <taxon>Sclerodermatineae</taxon>
        <taxon>Sclerodermataceae</taxon>
        <taxon>Scleroderma</taxon>
    </lineage>
</organism>
<dbReference type="AlphaFoldDB" id="A0A0C3EJG7"/>
<dbReference type="EMBL" id="KN822009">
    <property type="protein sequence ID" value="KIM68394.1"/>
    <property type="molecule type" value="Genomic_DNA"/>
</dbReference>
<feature type="region of interest" description="Disordered" evidence="2">
    <location>
        <begin position="195"/>
        <end position="228"/>
    </location>
</feature>
<protein>
    <submittedName>
        <fullName evidence="3">Uncharacterized protein</fullName>
    </submittedName>
</protein>
<gene>
    <name evidence="3" type="ORF">SCLCIDRAFT_1209219</name>
</gene>
<dbReference type="HOGENOM" id="CLU_486775_0_0_1"/>
<name>A0A0C3EJG7_9AGAM</name>
<evidence type="ECO:0000256" key="2">
    <source>
        <dbReference type="SAM" id="MobiDB-lite"/>
    </source>
</evidence>
<feature type="compositionally biased region" description="Polar residues" evidence="2">
    <location>
        <begin position="473"/>
        <end position="484"/>
    </location>
</feature>
<feature type="region of interest" description="Disordered" evidence="2">
    <location>
        <begin position="320"/>
        <end position="343"/>
    </location>
</feature>
<feature type="region of interest" description="Disordered" evidence="2">
    <location>
        <begin position="473"/>
        <end position="526"/>
    </location>
</feature>
<keyword evidence="4" id="KW-1185">Reference proteome</keyword>
<dbReference type="STRING" id="1036808.A0A0C3EJG7"/>
<keyword evidence="1" id="KW-0175">Coiled coil</keyword>
<feature type="compositionally biased region" description="Low complexity" evidence="2">
    <location>
        <begin position="486"/>
        <end position="513"/>
    </location>
</feature>
<accession>A0A0C3EJG7</accession>
<feature type="region of interest" description="Disordered" evidence="2">
    <location>
        <begin position="275"/>
        <end position="295"/>
    </location>
</feature>
<evidence type="ECO:0000313" key="4">
    <source>
        <dbReference type="Proteomes" id="UP000053989"/>
    </source>
</evidence>
<feature type="coiled-coil region" evidence="1">
    <location>
        <begin position="9"/>
        <end position="43"/>
    </location>
</feature>
<reference evidence="3 4" key="1">
    <citation type="submission" date="2014-04" db="EMBL/GenBank/DDBJ databases">
        <authorList>
            <consortium name="DOE Joint Genome Institute"/>
            <person name="Kuo A."/>
            <person name="Kohler A."/>
            <person name="Nagy L.G."/>
            <person name="Floudas D."/>
            <person name="Copeland A."/>
            <person name="Barry K.W."/>
            <person name="Cichocki N."/>
            <person name="Veneault-Fourrey C."/>
            <person name="LaButti K."/>
            <person name="Lindquist E.A."/>
            <person name="Lipzen A."/>
            <person name="Lundell T."/>
            <person name="Morin E."/>
            <person name="Murat C."/>
            <person name="Sun H."/>
            <person name="Tunlid A."/>
            <person name="Henrissat B."/>
            <person name="Grigoriev I.V."/>
            <person name="Hibbett D.S."/>
            <person name="Martin F."/>
            <person name="Nordberg H.P."/>
            <person name="Cantor M.N."/>
            <person name="Hua S.X."/>
        </authorList>
    </citation>
    <scope>NUCLEOTIDE SEQUENCE [LARGE SCALE GENOMIC DNA]</scope>
    <source>
        <strain evidence="3 4">Foug A</strain>
    </source>
</reference>
<dbReference type="InParanoid" id="A0A0C3EJG7"/>
<evidence type="ECO:0000256" key="1">
    <source>
        <dbReference type="SAM" id="Coils"/>
    </source>
</evidence>
<evidence type="ECO:0000313" key="3">
    <source>
        <dbReference type="EMBL" id="KIM68394.1"/>
    </source>
</evidence>
<reference evidence="4" key="2">
    <citation type="submission" date="2015-01" db="EMBL/GenBank/DDBJ databases">
        <title>Evolutionary Origins and Diversification of the Mycorrhizal Mutualists.</title>
        <authorList>
            <consortium name="DOE Joint Genome Institute"/>
            <consortium name="Mycorrhizal Genomics Consortium"/>
            <person name="Kohler A."/>
            <person name="Kuo A."/>
            <person name="Nagy L.G."/>
            <person name="Floudas D."/>
            <person name="Copeland A."/>
            <person name="Barry K.W."/>
            <person name="Cichocki N."/>
            <person name="Veneault-Fourrey C."/>
            <person name="LaButti K."/>
            <person name="Lindquist E.A."/>
            <person name="Lipzen A."/>
            <person name="Lundell T."/>
            <person name="Morin E."/>
            <person name="Murat C."/>
            <person name="Riley R."/>
            <person name="Ohm R."/>
            <person name="Sun H."/>
            <person name="Tunlid A."/>
            <person name="Henrissat B."/>
            <person name="Grigoriev I.V."/>
            <person name="Hibbett D.S."/>
            <person name="Martin F."/>
        </authorList>
    </citation>
    <scope>NUCLEOTIDE SEQUENCE [LARGE SCALE GENOMIC DNA]</scope>
    <source>
        <strain evidence="4">Foug A</strain>
    </source>
</reference>
<dbReference type="Proteomes" id="UP000053989">
    <property type="component" value="Unassembled WGS sequence"/>
</dbReference>
<dbReference type="OrthoDB" id="2800708at2759"/>
<proteinExistence type="predicted"/>
<sequence>MGPGRKLSQDEVKELLRNKDEQIAALERQLEAYNARASTAHVRLFKTIDVLDSLRTQHSLEMSSLARERMKFAQDVNRWRTVARTLEIERDEMRDAVEDLIEKIQISNEWNSWPCSRMYITKHAEFLPLPSDEPNHDATIQRRDNDLLEYASSIIAKLRTELEFERREHGKTAEEANIRIEELEAKVAVREAELETCINAPPQRTDDDDDNTRRPPSRNIPKKAHFHPKTISDEECLRVLESNSARNKSLEMEIYDILAKLEKARLATPLDETAIHHPVVKPPNADLSPSNGNSDDPKFGMDVEVPDTVAPRVSSVLPIGTVPTLPTKNDEDPPQPSIGLHSPSSPSAMFAIAQLDNEIRTMSAQTDALRAERSMLVAAAAKQKREVSGATADRVEDVLLIEEECIQLSAQVHYLQQEVHRTQTSAKAREEELLREIETLRLRLRQLSPPYHPDLFDASNADESMELATPLQPTSIFPASNPSTLPDPIDPSLIPLPFSPERTSSPPSSSPGSLHGPTQRDLQRVQDALMTARDNLARKESVLAQLRSDVENLQRQIPLSGSTTDQ</sequence>